<gene>
    <name evidence="2" type="ORF">COS33_01190</name>
</gene>
<evidence type="ECO:0008006" key="4">
    <source>
        <dbReference type="Google" id="ProtNLM"/>
    </source>
</evidence>
<feature type="coiled-coil region" evidence="1">
    <location>
        <begin position="149"/>
        <end position="186"/>
    </location>
</feature>
<protein>
    <recommendedName>
        <fullName evidence="4">DUF5667 domain-containing protein</fullName>
    </recommendedName>
</protein>
<accession>A0A2M7CQC6</accession>
<reference evidence="3" key="1">
    <citation type="submission" date="2017-09" db="EMBL/GenBank/DDBJ databases">
        <title>Depth-based differentiation of microbial function through sediment-hosted aquifers and enrichment of novel symbionts in the deep terrestrial subsurface.</title>
        <authorList>
            <person name="Probst A.J."/>
            <person name="Ladd B."/>
            <person name="Jarett J.K."/>
            <person name="Geller-Mcgrath D.E."/>
            <person name="Sieber C.M.K."/>
            <person name="Emerson J.B."/>
            <person name="Anantharaman K."/>
            <person name="Thomas B.C."/>
            <person name="Malmstrom R."/>
            <person name="Stieglmeier M."/>
            <person name="Klingl A."/>
            <person name="Woyke T."/>
            <person name="Ryan C.M."/>
            <person name="Banfield J.F."/>
        </authorList>
    </citation>
    <scope>NUCLEOTIDE SEQUENCE [LARGE SCALE GENOMIC DNA]</scope>
</reference>
<comment type="caution">
    <text evidence="2">The sequence shown here is derived from an EMBL/GenBank/DDBJ whole genome shotgun (WGS) entry which is preliminary data.</text>
</comment>
<keyword evidence="1" id="KW-0175">Coiled coil</keyword>
<name>A0A2M7CQC6_9BACT</name>
<organism evidence="2 3">
    <name type="scientific">Candidatus Wolfebacteria bacterium CG02_land_8_20_14_3_00_37_12</name>
    <dbReference type="NCBI Taxonomy" id="1975066"/>
    <lineage>
        <taxon>Bacteria</taxon>
        <taxon>Candidatus Wolfeibacteriota</taxon>
    </lineage>
</organism>
<dbReference type="AlphaFoldDB" id="A0A2M7CQC6"/>
<dbReference type="Proteomes" id="UP000230595">
    <property type="component" value="Unassembled WGS sequence"/>
</dbReference>
<evidence type="ECO:0000256" key="1">
    <source>
        <dbReference type="SAM" id="Coils"/>
    </source>
</evidence>
<evidence type="ECO:0000313" key="2">
    <source>
        <dbReference type="EMBL" id="PIV31816.1"/>
    </source>
</evidence>
<dbReference type="EMBL" id="PEUH01000025">
    <property type="protein sequence ID" value="PIV31816.1"/>
    <property type="molecule type" value="Genomic_DNA"/>
</dbReference>
<sequence>MRILIIFLLIVAAVGLIVKTFTPETKNTPKEFLEARQEASLIAKDIIDISGRTAENIKKISDLDKNKEYTEALNLISEELNNNREARENAISLSTKLEIMAKNVSQISPAVAGQIAIQAISSETTLISRLITYNDYLIKLLEILQAKFLEKEKNANDKIADLIEKINDEARAINDLNNNFNNLMTEFDKI</sequence>
<proteinExistence type="predicted"/>
<evidence type="ECO:0000313" key="3">
    <source>
        <dbReference type="Proteomes" id="UP000230595"/>
    </source>
</evidence>